<feature type="compositionally biased region" description="Basic and acidic residues" evidence="1">
    <location>
        <begin position="338"/>
        <end position="352"/>
    </location>
</feature>
<evidence type="ECO:0000256" key="1">
    <source>
        <dbReference type="SAM" id="MobiDB-lite"/>
    </source>
</evidence>
<dbReference type="InterPro" id="IPR025558">
    <property type="entry name" value="DUF4283"/>
</dbReference>
<feature type="region of interest" description="Disordered" evidence="1">
    <location>
        <begin position="295"/>
        <end position="357"/>
    </location>
</feature>
<dbReference type="PANTHER" id="PTHR31286">
    <property type="entry name" value="GLYCINE-RICH CELL WALL STRUCTURAL PROTEIN 1.8-LIKE"/>
    <property type="match status" value="1"/>
</dbReference>
<dbReference type="Pfam" id="PF14111">
    <property type="entry name" value="DUF4283"/>
    <property type="match status" value="1"/>
</dbReference>
<feature type="compositionally biased region" description="Basic and acidic residues" evidence="1">
    <location>
        <begin position="262"/>
        <end position="272"/>
    </location>
</feature>
<dbReference type="InterPro" id="IPR040256">
    <property type="entry name" value="At4g02000-like"/>
</dbReference>
<evidence type="ECO:0000259" key="2">
    <source>
        <dbReference type="Pfam" id="PF14111"/>
    </source>
</evidence>
<protein>
    <recommendedName>
        <fullName evidence="2">DUF4283 domain-containing protein</fullName>
    </recommendedName>
</protein>
<dbReference type="Proteomes" id="UP000826656">
    <property type="component" value="Unassembled WGS sequence"/>
</dbReference>
<feature type="compositionally biased region" description="Polar residues" evidence="1">
    <location>
        <begin position="412"/>
        <end position="426"/>
    </location>
</feature>
<comment type="caution">
    <text evidence="3">The sequence shown here is derived from an EMBL/GenBank/DDBJ whole genome shotgun (WGS) entry which is preliminary data.</text>
</comment>
<sequence>MLSKDLAITANFHQAPSSTGMATTPPVELLRLPDQLEKMRSPNTSKTQQVSSSYSSYNSSKLRREEAIHIIISEREFDWLKKLFPWLAQVRFEFKGVVKVIRSPKIYIILKHRLNPPSHLREIEIPFLGDSQVNHPNRAFKNEALSKRFELKTSMGITPIAPANHENEKQREEECLENNNRNVQQRDVERAPNNLNVETRANSAEMHTEHRDERLVGRTVVSLMQNVDEEIALNIAGRMESSHQNQVGEVSKSTNFSFQVNEGEHDPSHNMEEMQQAQEAHHNTSIIQDIDTRMKDKNSKANKQDIQGNTSNRAPEKQQTAAKEQPGITSKTSLINTTDKDKGKTHLHENANKHPVVNKGQVQVQTNGHPYRFNNQYMQHSNKVWQAKEKQQHPPSKSNAELHQPGNGYPKVSSNFEPHNPNQRNRLATKPIQDNEKQDQPNTNVNKKEHIPEPSPYTVVRTYAARLRHNQSKFDNSIKLTTPEISTKQGLPAVLFVKEEVLGPLAETCKYTLIGKFSHTMPKVDLIRKSFILQTQLSREVKISHYNARHVYIDLDNELDYNTVWTKQRMNFVDGLLIPVGKVLYLDSASIQETRGSKAKVKVQIDISKKRHPHVWMGYKGDDLTDERWQTIEY</sequence>
<evidence type="ECO:0000313" key="4">
    <source>
        <dbReference type="Proteomes" id="UP000826656"/>
    </source>
</evidence>
<accession>A0ABQ7WD58</accession>
<dbReference type="PANTHER" id="PTHR31286:SF177">
    <property type="entry name" value="ENDONUCLEASE_EXONUCLEASE_PHOSPHATASE"/>
    <property type="match status" value="1"/>
</dbReference>
<feature type="region of interest" description="Disordered" evidence="1">
    <location>
        <begin position="385"/>
        <end position="455"/>
    </location>
</feature>
<evidence type="ECO:0000313" key="3">
    <source>
        <dbReference type="EMBL" id="KAH0778659.1"/>
    </source>
</evidence>
<gene>
    <name evidence="3" type="ORF">KY290_005086</name>
</gene>
<feature type="compositionally biased region" description="Polar residues" evidence="1">
    <location>
        <begin position="304"/>
        <end position="337"/>
    </location>
</feature>
<dbReference type="EMBL" id="JAIVGD010000002">
    <property type="protein sequence ID" value="KAH0778659.1"/>
    <property type="molecule type" value="Genomic_DNA"/>
</dbReference>
<feature type="region of interest" description="Disordered" evidence="1">
    <location>
        <begin position="262"/>
        <end position="283"/>
    </location>
</feature>
<keyword evidence="4" id="KW-1185">Reference proteome</keyword>
<feature type="domain" description="DUF4283" evidence="2">
    <location>
        <begin position="506"/>
        <end position="574"/>
    </location>
</feature>
<name>A0ABQ7WD58_SOLTU</name>
<reference evidence="3 4" key="1">
    <citation type="journal article" date="2021" name="bioRxiv">
        <title>Chromosome-scale and haplotype-resolved genome assembly of a tetraploid potato cultivar.</title>
        <authorList>
            <person name="Sun H."/>
            <person name="Jiao W.-B."/>
            <person name="Krause K."/>
            <person name="Campoy J.A."/>
            <person name="Goel M."/>
            <person name="Folz-Donahue K."/>
            <person name="Kukat C."/>
            <person name="Huettel B."/>
            <person name="Schneeberger K."/>
        </authorList>
    </citation>
    <scope>NUCLEOTIDE SEQUENCE [LARGE SCALE GENOMIC DNA]</scope>
    <source>
        <strain evidence="3">SolTubOtavaFocal</strain>
        <tissue evidence="3">Leaves</tissue>
    </source>
</reference>
<proteinExistence type="predicted"/>
<organism evidence="3 4">
    <name type="scientific">Solanum tuberosum</name>
    <name type="common">Potato</name>
    <dbReference type="NCBI Taxonomy" id="4113"/>
    <lineage>
        <taxon>Eukaryota</taxon>
        <taxon>Viridiplantae</taxon>
        <taxon>Streptophyta</taxon>
        <taxon>Embryophyta</taxon>
        <taxon>Tracheophyta</taxon>
        <taxon>Spermatophyta</taxon>
        <taxon>Magnoliopsida</taxon>
        <taxon>eudicotyledons</taxon>
        <taxon>Gunneridae</taxon>
        <taxon>Pentapetalae</taxon>
        <taxon>asterids</taxon>
        <taxon>lamiids</taxon>
        <taxon>Solanales</taxon>
        <taxon>Solanaceae</taxon>
        <taxon>Solanoideae</taxon>
        <taxon>Solaneae</taxon>
        <taxon>Solanum</taxon>
    </lineage>
</organism>
<feature type="compositionally biased region" description="Polar residues" evidence="1">
    <location>
        <begin position="273"/>
        <end position="283"/>
    </location>
</feature>